<dbReference type="SUPFAM" id="SSF81383">
    <property type="entry name" value="F-box domain"/>
    <property type="match status" value="1"/>
</dbReference>
<accession>A0AAD4QS50</accession>
<dbReference type="Gene3D" id="3.80.10.10">
    <property type="entry name" value="Ribonuclease Inhibitor"/>
    <property type="match status" value="1"/>
</dbReference>
<protein>
    <recommendedName>
        <fullName evidence="1">F-box domain-containing protein</fullName>
    </recommendedName>
</protein>
<feature type="domain" description="F-box" evidence="1">
    <location>
        <begin position="98"/>
        <end position="153"/>
    </location>
</feature>
<name>A0AAD4QS50_9AGAM</name>
<dbReference type="Gene3D" id="1.20.1280.50">
    <property type="match status" value="1"/>
</dbReference>
<dbReference type="InterPro" id="IPR001810">
    <property type="entry name" value="F-box_dom"/>
</dbReference>
<organism evidence="2 3">
    <name type="scientific">Multifurca ochricompacta</name>
    <dbReference type="NCBI Taxonomy" id="376703"/>
    <lineage>
        <taxon>Eukaryota</taxon>
        <taxon>Fungi</taxon>
        <taxon>Dikarya</taxon>
        <taxon>Basidiomycota</taxon>
        <taxon>Agaricomycotina</taxon>
        <taxon>Agaricomycetes</taxon>
        <taxon>Russulales</taxon>
        <taxon>Russulaceae</taxon>
        <taxon>Multifurca</taxon>
    </lineage>
</organism>
<evidence type="ECO:0000313" key="2">
    <source>
        <dbReference type="EMBL" id="KAI0308142.1"/>
    </source>
</evidence>
<comment type="caution">
    <text evidence="2">The sequence shown here is derived from an EMBL/GenBank/DDBJ whole genome shotgun (WGS) entry which is preliminary data.</text>
</comment>
<evidence type="ECO:0000259" key="1">
    <source>
        <dbReference type="Pfam" id="PF12937"/>
    </source>
</evidence>
<proteinExistence type="predicted"/>
<reference evidence="2" key="1">
    <citation type="journal article" date="2022" name="New Phytol.">
        <title>Evolutionary transition to the ectomycorrhizal habit in the genomes of a hyperdiverse lineage of mushroom-forming fungi.</title>
        <authorList>
            <person name="Looney B."/>
            <person name="Miyauchi S."/>
            <person name="Morin E."/>
            <person name="Drula E."/>
            <person name="Courty P.E."/>
            <person name="Kohler A."/>
            <person name="Kuo A."/>
            <person name="LaButti K."/>
            <person name="Pangilinan J."/>
            <person name="Lipzen A."/>
            <person name="Riley R."/>
            <person name="Andreopoulos W."/>
            <person name="He G."/>
            <person name="Johnson J."/>
            <person name="Nolan M."/>
            <person name="Tritt A."/>
            <person name="Barry K.W."/>
            <person name="Grigoriev I.V."/>
            <person name="Nagy L.G."/>
            <person name="Hibbett D."/>
            <person name="Henrissat B."/>
            <person name="Matheny P.B."/>
            <person name="Labbe J."/>
            <person name="Martin F.M."/>
        </authorList>
    </citation>
    <scope>NUCLEOTIDE SEQUENCE</scope>
    <source>
        <strain evidence="2">BPL690</strain>
    </source>
</reference>
<dbReference type="AlphaFoldDB" id="A0AAD4QS50"/>
<evidence type="ECO:0000313" key="3">
    <source>
        <dbReference type="Proteomes" id="UP001203297"/>
    </source>
</evidence>
<dbReference type="InterPro" id="IPR032675">
    <property type="entry name" value="LRR_dom_sf"/>
</dbReference>
<gene>
    <name evidence="2" type="ORF">B0F90DRAFT_1813458</name>
</gene>
<dbReference type="EMBL" id="WTXG01000001">
    <property type="protein sequence ID" value="KAI0308142.1"/>
    <property type="molecule type" value="Genomic_DNA"/>
</dbReference>
<dbReference type="SUPFAM" id="SSF52047">
    <property type="entry name" value="RNI-like"/>
    <property type="match status" value="1"/>
</dbReference>
<dbReference type="Pfam" id="PF12937">
    <property type="entry name" value="F-box-like"/>
    <property type="match status" value="1"/>
</dbReference>
<keyword evidence="3" id="KW-1185">Reference proteome</keyword>
<dbReference type="InterPro" id="IPR036047">
    <property type="entry name" value="F-box-like_dom_sf"/>
</dbReference>
<sequence length="519" mass="59349">MDHQSTPLPPPLINTRERITWEQFENRQIFDYLRNQPDPNAPDSDELILSNKELAAQLKVRIAQFLSSPQLPNQRSNLIALGEAYCKRKILLWRLFPFNDLPVEIVINIFRYAVWSTHSSSGGVLSRFRLTWVCKRWRHIAVHDQTLWNTISIKDPKISYSRSKLFFERAGTTPLDLRIEDDSKTRVNSDRPMTGDDMQRIMDIFITKSGQIRVFIVIVEMWPPILVFLDTLHKSSRPFRQLERVEIHRTGRPYRWDGPGYPLSEYQHALTLCNGDTRLVNNLCLNGIHLNWDKCRLANLTSLDLRRMPPDLGPSLERFREILESSPNLKKLSLDGAGPVQPTSAPRCPYPPVVLPKLESLVLGDTFIAYAIFCAGTIHAPNVREMTLLNLVGEDHAPLLKALTGKFPELLILTLYCLNVQKIPQNGRIMAQWLLSMPKVKFMRVAAMKSHMFMPFLGDGRLHITDDLPLPPNPEEEAAILANGSRINVLPNLEAIEVQRIDIDSVVNFVHGRSNSECH</sequence>
<dbReference type="Proteomes" id="UP001203297">
    <property type="component" value="Unassembled WGS sequence"/>
</dbReference>